<evidence type="ECO:0000313" key="5">
    <source>
        <dbReference type="EMBL" id="RJL34097.1"/>
    </source>
</evidence>
<dbReference type="Gene3D" id="3.40.50.1110">
    <property type="entry name" value="SGNH hydrolase"/>
    <property type="match status" value="1"/>
</dbReference>
<dbReference type="PANTHER" id="PTHR37981">
    <property type="entry name" value="LIPASE 2"/>
    <property type="match status" value="1"/>
</dbReference>
<accession>A0A3A4B6A5</accession>
<feature type="active site" description="Nucleophile" evidence="1">
    <location>
        <position position="67"/>
    </location>
</feature>
<reference evidence="5 6" key="1">
    <citation type="submission" date="2018-09" db="EMBL/GenBank/DDBJ databases">
        <title>YIM 75507 draft genome.</title>
        <authorList>
            <person name="Tang S."/>
            <person name="Feng Y."/>
        </authorList>
    </citation>
    <scope>NUCLEOTIDE SEQUENCE [LARGE SCALE GENOMIC DNA]</scope>
    <source>
        <strain evidence="5 6">YIM 75507</strain>
    </source>
</reference>
<keyword evidence="6" id="KW-1185">Reference proteome</keyword>
<evidence type="ECO:0000256" key="1">
    <source>
        <dbReference type="PIRSR" id="PIRSR637460-1"/>
    </source>
</evidence>
<feature type="disulfide bond" evidence="2">
    <location>
        <begin position="84"/>
        <end position="108"/>
    </location>
</feature>
<feature type="disulfide bond" evidence="2">
    <location>
        <begin position="158"/>
        <end position="171"/>
    </location>
</feature>
<dbReference type="Proteomes" id="UP000265768">
    <property type="component" value="Unassembled WGS sequence"/>
</dbReference>
<evidence type="ECO:0000259" key="4">
    <source>
        <dbReference type="Pfam" id="PF13472"/>
    </source>
</evidence>
<proteinExistence type="predicted"/>
<dbReference type="SUPFAM" id="SSF52266">
    <property type="entry name" value="SGNH hydrolase"/>
    <property type="match status" value="1"/>
</dbReference>
<feature type="active site" evidence="1">
    <location>
        <position position="293"/>
    </location>
</feature>
<dbReference type="GO" id="GO:0004806">
    <property type="term" value="F:triacylglycerol lipase activity"/>
    <property type="evidence" value="ECO:0007669"/>
    <property type="project" value="TreeGrafter"/>
</dbReference>
<comment type="caution">
    <text evidence="5">The sequence shown here is derived from an EMBL/GenBank/DDBJ whole genome shotgun (WGS) entry which is preliminary data.</text>
</comment>
<dbReference type="PANTHER" id="PTHR37981:SF1">
    <property type="entry name" value="SGNH HYDROLASE-TYPE ESTERASE DOMAIN-CONTAINING PROTEIN"/>
    <property type="match status" value="1"/>
</dbReference>
<dbReference type="CDD" id="cd01823">
    <property type="entry name" value="SEST_like"/>
    <property type="match status" value="1"/>
</dbReference>
<dbReference type="AlphaFoldDB" id="A0A3A4B6A5"/>
<keyword evidence="5" id="KW-0378">Hydrolase</keyword>
<evidence type="ECO:0000256" key="2">
    <source>
        <dbReference type="PIRSR" id="PIRSR637460-2"/>
    </source>
</evidence>
<organism evidence="5 6">
    <name type="scientific">Bailinhaonella thermotolerans</name>
    <dbReference type="NCBI Taxonomy" id="1070861"/>
    <lineage>
        <taxon>Bacteria</taxon>
        <taxon>Bacillati</taxon>
        <taxon>Actinomycetota</taxon>
        <taxon>Actinomycetes</taxon>
        <taxon>Streptosporangiales</taxon>
        <taxon>Streptosporangiaceae</taxon>
        <taxon>Bailinhaonella</taxon>
    </lineage>
</organism>
<dbReference type="GO" id="GO:0019433">
    <property type="term" value="P:triglyceride catabolic process"/>
    <property type="evidence" value="ECO:0007669"/>
    <property type="project" value="TreeGrafter"/>
</dbReference>
<gene>
    <name evidence="5" type="ORF">D5H75_06300</name>
</gene>
<name>A0A3A4B6A5_9ACTN</name>
<keyword evidence="2" id="KW-1015">Disulfide bond</keyword>
<dbReference type="Pfam" id="PF13472">
    <property type="entry name" value="Lipase_GDSL_2"/>
    <property type="match status" value="1"/>
</dbReference>
<keyword evidence="3" id="KW-0732">Signal</keyword>
<dbReference type="InterPro" id="IPR037460">
    <property type="entry name" value="SEST-like"/>
</dbReference>
<protein>
    <submittedName>
        <fullName evidence="5">SGNH/GDSL hydrolase family protein</fullName>
    </submittedName>
</protein>
<feature type="signal peptide" evidence="3">
    <location>
        <begin position="1"/>
        <end position="25"/>
    </location>
</feature>
<dbReference type="InterPro" id="IPR013830">
    <property type="entry name" value="SGNH_hydro"/>
</dbReference>
<dbReference type="InterPro" id="IPR036514">
    <property type="entry name" value="SGNH_hydro_sf"/>
</dbReference>
<feature type="domain" description="SGNH hydrolase-type esterase" evidence="4">
    <location>
        <begin position="63"/>
        <end position="301"/>
    </location>
</feature>
<dbReference type="OrthoDB" id="5503950at2"/>
<evidence type="ECO:0000313" key="6">
    <source>
        <dbReference type="Proteomes" id="UP000265768"/>
    </source>
</evidence>
<dbReference type="RefSeq" id="WP_119925397.1">
    <property type="nucleotide sequence ID" value="NZ_QZEY01000002.1"/>
</dbReference>
<feature type="disulfide bond" evidence="2">
    <location>
        <begin position="226"/>
        <end position="273"/>
    </location>
</feature>
<dbReference type="EMBL" id="QZEY01000002">
    <property type="protein sequence ID" value="RJL34097.1"/>
    <property type="molecule type" value="Genomic_DNA"/>
</dbReference>
<evidence type="ECO:0000256" key="3">
    <source>
        <dbReference type="SAM" id="SignalP"/>
    </source>
</evidence>
<feature type="chain" id="PRO_5038960497" evidence="3">
    <location>
        <begin position="26"/>
        <end position="312"/>
    </location>
</feature>
<sequence length="312" mass="32406">MRSLARIAALLSGCVLLAAAPPVTAGAARTAPVPPAGGAGAAAGAPGAGPRPVAGVRAGRYVALGDSFTAGPLITLPPGENPGCLRSSLSYPVLVAHALRMPYTDASCSGAQTRHMTEAQIFPGPNKPQFDSLTRDTTLVTVGIGGNDIGFTEIVLTCGLLSPTDPKGDPCRRHYAPAGGGDRLARRIAVTSRRIDRVLHGIRVRSPHARILLVGYLRVLPPARGCYPDVPVAAGDVPYLDGIERRLNAMLAARAAANRVTFVDVYDPGHDVCAPASVRWVEGVFKAKGYPVHPNAAGMRATADRILAVLSR</sequence>